<proteinExistence type="predicted"/>
<feature type="chain" id="PRO_5015764843" description="Secretion system C-terminal sorting domain-containing protein" evidence="1">
    <location>
        <begin position="20"/>
        <end position="191"/>
    </location>
</feature>
<keyword evidence="3" id="KW-1185">Reference proteome</keyword>
<comment type="caution">
    <text evidence="2">The sequence shown here is derived from an EMBL/GenBank/DDBJ whole genome shotgun (WGS) entry which is preliminary data.</text>
</comment>
<dbReference type="RefSeq" id="WP_105046510.1">
    <property type="nucleotide sequence ID" value="NZ_CP150662.1"/>
</dbReference>
<dbReference type="EMBL" id="MSCL01000001">
    <property type="protein sequence ID" value="PQJ75370.1"/>
    <property type="molecule type" value="Genomic_DNA"/>
</dbReference>
<dbReference type="Gene3D" id="2.60.40.3080">
    <property type="match status" value="1"/>
</dbReference>
<keyword evidence="1" id="KW-0732">Signal</keyword>
<name>A0A2S7WCM6_9FLAO</name>
<evidence type="ECO:0008006" key="4">
    <source>
        <dbReference type="Google" id="ProtNLM"/>
    </source>
</evidence>
<gene>
    <name evidence="2" type="ORF">BTO13_09015</name>
</gene>
<organism evidence="2 3">
    <name type="scientific">Polaribacter gangjinensis</name>
    <dbReference type="NCBI Taxonomy" id="574710"/>
    <lineage>
        <taxon>Bacteria</taxon>
        <taxon>Pseudomonadati</taxon>
        <taxon>Bacteroidota</taxon>
        <taxon>Flavobacteriia</taxon>
        <taxon>Flavobacteriales</taxon>
        <taxon>Flavobacteriaceae</taxon>
    </lineage>
</organism>
<reference evidence="2 3" key="1">
    <citation type="submission" date="2016-12" db="EMBL/GenBank/DDBJ databases">
        <title>Trade-off between light-utilization and light-protection in marine flavobacteria.</title>
        <authorList>
            <person name="Kumagai Y."/>
            <person name="Yoshizawa S."/>
            <person name="Kogure K."/>
            <person name="Iwasaki W."/>
        </authorList>
    </citation>
    <scope>NUCLEOTIDE SEQUENCE [LARGE SCALE GENOMIC DNA]</scope>
    <source>
        <strain evidence="2 3">KCTC 22729</strain>
    </source>
</reference>
<evidence type="ECO:0000313" key="2">
    <source>
        <dbReference type="EMBL" id="PQJ75370.1"/>
    </source>
</evidence>
<feature type="signal peptide" evidence="1">
    <location>
        <begin position="1"/>
        <end position="19"/>
    </location>
</feature>
<dbReference type="AlphaFoldDB" id="A0A2S7WCM6"/>
<evidence type="ECO:0000313" key="3">
    <source>
        <dbReference type="Proteomes" id="UP000237608"/>
    </source>
</evidence>
<dbReference type="Proteomes" id="UP000237608">
    <property type="component" value="Unassembled WGS sequence"/>
</dbReference>
<protein>
    <recommendedName>
        <fullName evidence="4">Secretion system C-terminal sorting domain-containing protein</fullName>
    </recommendedName>
</protein>
<evidence type="ECO:0000256" key="1">
    <source>
        <dbReference type="SAM" id="SignalP"/>
    </source>
</evidence>
<sequence>MKKQIITIALLISSLVSFSNTEIKNNYTDNNKKVTVEFKNVKKGHSLTIKDENGTKLYSETISENGNLSKILDVTSLDEGNYVIEMDKDYEIVIKRFQVSPNQVILLSNEEKVIFKPVIRNQENIVMVSKIEFDQEPTQIVIYFENEVIFSETIKNETLLNRVYKLDAEKKGSYKVFVYNQDRKYSNTFKI</sequence>
<dbReference type="OrthoDB" id="1122048at2"/>
<accession>A0A2S7WCM6</accession>